<protein>
    <submittedName>
        <fullName evidence="1">Uncharacterized protein</fullName>
    </submittedName>
</protein>
<dbReference type="EMBL" id="JBHSYQ010000003">
    <property type="protein sequence ID" value="MFC6997367.1"/>
    <property type="molecule type" value="Genomic_DNA"/>
</dbReference>
<gene>
    <name evidence="1" type="ORF">ACFQHR_07005</name>
</gene>
<accession>A0ABW2DHM5</accession>
<organism evidence="1 2">
    <name type="scientific">Rufibacter roseus</name>
    <dbReference type="NCBI Taxonomy" id="1567108"/>
    <lineage>
        <taxon>Bacteria</taxon>
        <taxon>Pseudomonadati</taxon>
        <taxon>Bacteroidota</taxon>
        <taxon>Cytophagia</taxon>
        <taxon>Cytophagales</taxon>
        <taxon>Hymenobacteraceae</taxon>
        <taxon>Rufibacter</taxon>
    </lineage>
</organism>
<comment type="caution">
    <text evidence="1">The sequence shown here is derived from an EMBL/GenBank/DDBJ whole genome shotgun (WGS) entry which is preliminary data.</text>
</comment>
<dbReference type="RefSeq" id="WP_066615632.1">
    <property type="nucleotide sequence ID" value="NZ_JBHSYQ010000003.1"/>
</dbReference>
<sequence>MQIAPLLGETGVDSFDPLKLFLLLLISYLRQKLLAQTLAGLGDTERSFEQAFLVWFSESRLKTGIPEKDLIFTGIPDKNNLQ</sequence>
<dbReference type="Proteomes" id="UP001596405">
    <property type="component" value="Unassembled WGS sequence"/>
</dbReference>
<keyword evidence="2" id="KW-1185">Reference proteome</keyword>
<evidence type="ECO:0000313" key="1">
    <source>
        <dbReference type="EMBL" id="MFC6997367.1"/>
    </source>
</evidence>
<proteinExistence type="predicted"/>
<name>A0ABW2DHM5_9BACT</name>
<reference evidence="2" key="1">
    <citation type="journal article" date="2019" name="Int. J. Syst. Evol. Microbiol.">
        <title>The Global Catalogue of Microorganisms (GCM) 10K type strain sequencing project: providing services to taxonomists for standard genome sequencing and annotation.</title>
        <authorList>
            <consortium name="The Broad Institute Genomics Platform"/>
            <consortium name="The Broad Institute Genome Sequencing Center for Infectious Disease"/>
            <person name="Wu L."/>
            <person name="Ma J."/>
        </authorList>
    </citation>
    <scope>NUCLEOTIDE SEQUENCE [LARGE SCALE GENOMIC DNA]</scope>
    <source>
        <strain evidence="2">CGMCC 4.7393</strain>
    </source>
</reference>
<evidence type="ECO:0000313" key="2">
    <source>
        <dbReference type="Proteomes" id="UP001596405"/>
    </source>
</evidence>